<accession>A0A6S6SE41</accession>
<keyword evidence="1" id="KW-1133">Transmembrane helix</keyword>
<sequence>MIKVLLYLVILLISLFIYYKISSVKNKGKRTLFIGISIAIIILASFGYEYVTTKSSVKLQKVATAFAQNKQIICNNKIIDNNKYTLNYGTFDLISKFEVINLKDCDEYTE</sequence>
<proteinExistence type="predicted"/>
<evidence type="ECO:0000313" key="2">
    <source>
        <dbReference type="EMBL" id="CAA6804466.1"/>
    </source>
</evidence>
<keyword evidence="1" id="KW-0812">Transmembrane</keyword>
<feature type="transmembrane region" description="Helical" evidence="1">
    <location>
        <begin position="33"/>
        <end position="51"/>
    </location>
</feature>
<organism evidence="2">
    <name type="scientific">uncultured Campylobacterales bacterium</name>
    <dbReference type="NCBI Taxonomy" id="352960"/>
    <lineage>
        <taxon>Bacteria</taxon>
        <taxon>Pseudomonadati</taxon>
        <taxon>Campylobacterota</taxon>
        <taxon>Epsilonproteobacteria</taxon>
        <taxon>Campylobacterales</taxon>
        <taxon>environmental samples</taxon>
    </lineage>
</organism>
<evidence type="ECO:0000256" key="1">
    <source>
        <dbReference type="SAM" id="Phobius"/>
    </source>
</evidence>
<gene>
    <name evidence="2" type="ORF">HELGO_WM32468</name>
</gene>
<feature type="transmembrane region" description="Helical" evidence="1">
    <location>
        <begin position="5"/>
        <end position="21"/>
    </location>
</feature>
<name>A0A6S6SE41_9BACT</name>
<keyword evidence="1" id="KW-0472">Membrane</keyword>
<reference evidence="2" key="1">
    <citation type="submission" date="2020-01" db="EMBL/GenBank/DDBJ databases">
        <authorList>
            <person name="Meier V. D."/>
            <person name="Meier V D."/>
        </authorList>
    </citation>
    <scope>NUCLEOTIDE SEQUENCE</scope>
    <source>
        <strain evidence="2">HLG_WM_MAG_12</strain>
    </source>
</reference>
<dbReference type="EMBL" id="CACVAW010000013">
    <property type="protein sequence ID" value="CAA6804466.1"/>
    <property type="molecule type" value="Genomic_DNA"/>
</dbReference>
<dbReference type="AlphaFoldDB" id="A0A6S6SE41"/>
<protein>
    <recommendedName>
        <fullName evidence="3">Integral membrane protein</fullName>
    </recommendedName>
</protein>
<evidence type="ECO:0008006" key="3">
    <source>
        <dbReference type="Google" id="ProtNLM"/>
    </source>
</evidence>